<reference evidence="1" key="2">
    <citation type="submission" date="2023-05" db="EMBL/GenBank/DDBJ databases">
        <authorList>
            <person name="Schelkunov M.I."/>
        </authorList>
    </citation>
    <scope>NUCLEOTIDE SEQUENCE</scope>
    <source>
        <strain evidence="1">Hsosn_3</strain>
        <tissue evidence="1">Leaf</tissue>
    </source>
</reference>
<accession>A0AAD8GRR1</accession>
<dbReference type="Proteomes" id="UP001237642">
    <property type="component" value="Unassembled WGS sequence"/>
</dbReference>
<comment type="caution">
    <text evidence="1">The sequence shown here is derived from an EMBL/GenBank/DDBJ whole genome shotgun (WGS) entry which is preliminary data.</text>
</comment>
<evidence type="ECO:0000313" key="1">
    <source>
        <dbReference type="EMBL" id="KAK1353962.1"/>
    </source>
</evidence>
<organism evidence="1 2">
    <name type="scientific">Heracleum sosnowskyi</name>
    <dbReference type="NCBI Taxonomy" id="360622"/>
    <lineage>
        <taxon>Eukaryota</taxon>
        <taxon>Viridiplantae</taxon>
        <taxon>Streptophyta</taxon>
        <taxon>Embryophyta</taxon>
        <taxon>Tracheophyta</taxon>
        <taxon>Spermatophyta</taxon>
        <taxon>Magnoliopsida</taxon>
        <taxon>eudicotyledons</taxon>
        <taxon>Gunneridae</taxon>
        <taxon>Pentapetalae</taxon>
        <taxon>asterids</taxon>
        <taxon>campanulids</taxon>
        <taxon>Apiales</taxon>
        <taxon>Apiaceae</taxon>
        <taxon>Apioideae</taxon>
        <taxon>apioid superclade</taxon>
        <taxon>Tordylieae</taxon>
        <taxon>Tordyliinae</taxon>
        <taxon>Heracleum</taxon>
    </lineage>
</organism>
<sequence length="148" mass="16721">MDLSVILVTYFNICACSNSPPCETTRRFHLLRYKTTFINCFLEEPLVCLSSIKDDDLLLIHRREEENPGSSQRRTEWKPYGTPLLSSISCNDTVTRRGDIQSVVHTTLSPLLRTENSRHADVFDSSITASDPPRAVNCTGASTEFHSR</sequence>
<reference evidence="1" key="1">
    <citation type="submission" date="2023-02" db="EMBL/GenBank/DDBJ databases">
        <title>Genome of toxic invasive species Heracleum sosnowskyi carries increased number of genes despite the absence of recent whole-genome duplications.</title>
        <authorList>
            <person name="Schelkunov M."/>
            <person name="Shtratnikova V."/>
            <person name="Makarenko M."/>
            <person name="Klepikova A."/>
            <person name="Omelchenko D."/>
            <person name="Novikova G."/>
            <person name="Obukhova E."/>
            <person name="Bogdanov V."/>
            <person name="Penin A."/>
            <person name="Logacheva M."/>
        </authorList>
    </citation>
    <scope>NUCLEOTIDE SEQUENCE</scope>
    <source>
        <strain evidence="1">Hsosn_3</strain>
        <tissue evidence="1">Leaf</tissue>
    </source>
</reference>
<protein>
    <submittedName>
        <fullName evidence="1">Uncharacterized protein</fullName>
    </submittedName>
</protein>
<evidence type="ECO:0000313" key="2">
    <source>
        <dbReference type="Proteomes" id="UP001237642"/>
    </source>
</evidence>
<proteinExistence type="predicted"/>
<gene>
    <name evidence="1" type="ORF">POM88_047218</name>
</gene>
<keyword evidence="2" id="KW-1185">Reference proteome</keyword>
<dbReference type="AlphaFoldDB" id="A0AAD8GRR1"/>
<name>A0AAD8GRR1_9APIA</name>
<dbReference type="EMBL" id="JAUIZM010000011">
    <property type="protein sequence ID" value="KAK1353962.1"/>
    <property type="molecule type" value="Genomic_DNA"/>
</dbReference>